<accession>A0A6N2V831</accession>
<dbReference type="Pfam" id="PF13416">
    <property type="entry name" value="SBP_bac_8"/>
    <property type="match status" value="1"/>
</dbReference>
<organism evidence="2">
    <name type="scientific">Blautia glucerasea</name>
    <dbReference type="NCBI Taxonomy" id="536633"/>
    <lineage>
        <taxon>Bacteria</taxon>
        <taxon>Bacillati</taxon>
        <taxon>Bacillota</taxon>
        <taxon>Clostridia</taxon>
        <taxon>Lachnospirales</taxon>
        <taxon>Lachnospiraceae</taxon>
        <taxon>Blautia</taxon>
    </lineage>
</organism>
<protein>
    <submittedName>
        <fullName evidence="2">Putative arabinose-binding protein</fullName>
    </submittedName>
</protein>
<proteinExistence type="predicted"/>
<reference evidence="2" key="1">
    <citation type="submission" date="2019-11" db="EMBL/GenBank/DDBJ databases">
        <authorList>
            <person name="Feng L."/>
        </authorList>
    </citation>
    <scope>NUCLEOTIDE SEQUENCE</scope>
    <source>
        <strain evidence="2">BgluceraseaLFYP119</strain>
    </source>
</reference>
<gene>
    <name evidence="2" type="primary">araN_2</name>
    <name evidence="2" type="ORF">BGLFYP119_02507</name>
</gene>
<evidence type="ECO:0000256" key="1">
    <source>
        <dbReference type="SAM" id="SignalP"/>
    </source>
</evidence>
<dbReference type="AlphaFoldDB" id="A0A6N2V831"/>
<dbReference type="SUPFAM" id="SSF53850">
    <property type="entry name" value="Periplasmic binding protein-like II"/>
    <property type="match status" value="1"/>
</dbReference>
<feature type="signal peptide" evidence="1">
    <location>
        <begin position="1"/>
        <end position="28"/>
    </location>
</feature>
<keyword evidence="1" id="KW-0732">Signal</keyword>
<dbReference type="PANTHER" id="PTHR43649">
    <property type="entry name" value="ARABINOSE-BINDING PROTEIN-RELATED"/>
    <property type="match status" value="1"/>
</dbReference>
<dbReference type="EMBL" id="CACRST010000025">
    <property type="protein sequence ID" value="VYT26130.1"/>
    <property type="molecule type" value="Genomic_DNA"/>
</dbReference>
<dbReference type="InterPro" id="IPR050490">
    <property type="entry name" value="Bact_solute-bd_prot1"/>
</dbReference>
<feature type="chain" id="PRO_5027036156" evidence="1">
    <location>
        <begin position="29"/>
        <end position="426"/>
    </location>
</feature>
<dbReference type="RefSeq" id="WP_156354969.1">
    <property type="nucleotide sequence ID" value="NZ_CACRST010000025.1"/>
</dbReference>
<name>A0A6N2V831_9FIRM</name>
<dbReference type="Gene3D" id="3.40.190.10">
    <property type="entry name" value="Periplasmic binding protein-like II"/>
    <property type="match status" value="2"/>
</dbReference>
<sequence>MKKRTISLLLAGAMTMAAVMGTSVTAFAGEEDTLEFYHGYYHDESEWPAAKVMRDIYDEFAASHADGEVKFEPIAVENRDEIVSAEVAGGNFPDMVDCGLPLSLAAISQGLVLDLKPYIDENNLQDAVGLNYTQNDVDGHIYTVHDQLESRGLWYNTDVFEQAGITAEDAFKDWESFGTAMDKVHELGGDIYGYAAGQGSRYIINAVLGSTEEGRALLEGELTPEGIESEAFAEAFKTAAKLDQANGSDHTTEDVGNLMDDFNKNGKAAVLFNGVWNASGISEELADKVESQIFPGNISVVTAGSGLSVSANLSEAETDLALEFLAYMVSPEVQAKIFTGVQANPCNTTLDLNALAEESGDPITKKLAEACTQVNSAETVVTDLNYVWGSDVGSAIINALMESAVEGTDIDARFEQLKQELTALVA</sequence>
<evidence type="ECO:0000313" key="2">
    <source>
        <dbReference type="EMBL" id="VYT26130.1"/>
    </source>
</evidence>
<dbReference type="InterPro" id="IPR006059">
    <property type="entry name" value="SBP"/>
</dbReference>